<organism evidence="13 14">
    <name type="scientific">Sphingorhabdus pulchriflava</name>
    <dbReference type="NCBI Taxonomy" id="2292257"/>
    <lineage>
        <taxon>Bacteria</taxon>
        <taxon>Pseudomonadati</taxon>
        <taxon>Pseudomonadota</taxon>
        <taxon>Alphaproteobacteria</taxon>
        <taxon>Sphingomonadales</taxon>
        <taxon>Sphingomonadaceae</taxon>
        <taxon>Sphingorhabdus</taxon>
    </lineage>
</organism>
<sequence length="156" mass="16628">MKMPISIPTKHKPAPNGFTLVEMLVVIFLLGLASAAVVLMLPGGDSAARNDAERLAARIAAARDEAVLQARPVVFWTRASGYGFEQRFDGQWRAHPDPAFKPRNFENGTRILGASQNRILFDATGLPSSPAKIELTNGEGSSLVSVSASGEVAVAR</sequence>
<dbReference type="Pfam" id="PF07963">
    <property type="entry name" value="N_methyl"/>
    <property type="match status" value="1"/>
</dbReference>
<evidence type="ECO:0000256" key="4">
    <source>
        <dbReference type="ARBA" id="ARBA00022481"/>
    </source>
</evidence>
<evidence type="ECO:0000256" key="5">
    <source>
        <dbReference type="ARBA" id="ARBA00022519"/>
    </source>
</evidence>
<comment type="caution">
    <text evidence="13">The sequence shown here is derived from an EMBL/GenBank/DDBJ whole genome shotgun (WGS) entry which is preliminary data.</text>
</comment>
<reference evidence="14" key="1">
    <citation type="submission" date="2018-08" db="EMBL/GenBank/DDBJ databases">
        <authorList>
            <person name="Kim S.-J."/>
            <person name="Jung G.-Y."/>
        </authorList>
    </citation>
    <scope>NUCLEOTIDE SEQUENCE [LARGE SCALE GENOMIC DNA]</scope>
    <source>
        <strain evidence="14">GY_G</strain>
    </source>
</reference>
<dbReference type="EMBL" id="QRGP01000001">
    <property type="protein sequence ID" value="RDV06334.1"/>
    <property type="molecule type" value="Genomic_DNA"/>
</dbReference>
<evidence type="ECO:0000256" key="3">
    <source>
        <dbReference type="ARBA" id="ARBA00022475"/>
    </source>
</evidence>
<accession>A0A371BFH6</accession>
<evidence type="ECO:0000259" key="12">
    <source>
        <dbReference type="Pfam" id="PF12019"/>
    </source>
</evidence>
<dbReference type="AlphaFoldDB" id="A0A371BFH6"/>
<evidence type="ECO:0000256" key="11">
    <source>
        <dbReference type="SAM" id="Phobius"/>
    </source>
</evidence>
<dbReference type="GO" id="GO:0015627">
    <property type="term" value="C:type II protein secretion system complex"/>
    <property type="evidence" value="ECO:0007669"/>
    <property type="project" value="InterPro"/>
</dbReference>
<dbReference type="OrthoDB" id="7189369at2"/>
<evidence type="ECO:0000256" key="10">
    <source>
        <dbReference type="ARBA" id="ARBA00030775"/>
    </source>
</evidence>
<dbReference type="SUPFAM" id="SSF54523">
    <property type="entry name" value="Pili subunits"/>
    <property type="match status" value="1"/>
</dbReference>
<name>A0A371BFH6_9SPHN</name>
<dbReference type="Gene3D" id="3.55.40.10">
    <property type="entry name" value="minor pseudopilin epsh domain"/>
    <property type="match status" value="1"/>
</dbReference>
<evidence type="ECO:0000256" key="6">
    <source>
        <dbReference type="ARBA" id="ARBA00022692"/>
    </source>
</evidence>
<gene>
    <name evidence="13" type="primary">gspH</name>
    <name evidence="13" type="ORF">DXH95_02555</name>
</gene>
<dbReference type="GO" id="GO:0005886">
    <property type="term" value="C:plasma membrane"/>
    <property type="evidence" value="ECO:0007669"/>
    <property type="project" value="UniProtKB-SubCell"/>
</dbReference>
<feature type="transmembrane region" description="Helical" evidence="11">
    <location>
        <begin position="20"/>
        <end position="41"/>
    </location>
</feature>
<keyword evidence="4" id="KW-0488">Methylation</keyword>
<comment type="subcellular location">
    <subcellularLocation>
        <location evidence="1">Cell inner membrane</location>
        <topology evidence="1">Single-pass membrane protein</topology>
    </subcellularLocation>
</comment>
<keyword evidence="7 11" id="KW-1133">Transmembrane helix</keyword>
<dbReference type="Proteomes" id="UP000263833">
    <property type="component" value="Unassembled WGS sequence"/>
</dbReference>
<evidence type="ECO:0000256" key="1">
    <source>
        <dbReference type="ARBA" id="ARBA00004377"/>
    </source>
</evidence>
<dbReference type="InterPro" id="IPR022346">
    <property type="entry name" value="T2SS_GspH"/>
</dbReference>
<feature type="domain" description="General secretion pathway GspH" evidence="12">
    <location>
        <begin position="52"/>
        <end position="150"/>
    </location>
</feature>
<dbReference type="InterPro" id="IPR012902">
    <property type="entry name" value="N_methyl_site"/>
</dbReference>
<keyword evidence="8 11" id="KW-0472">Membrane</keyword>
<evidence type="ECO:0000256" key="2">
    <source>
        <dbReference type="ARBA" id="ARBA00021549"/>
    </source>
</evidence>
<evidence type="ECO:0000256" key="9">
    <source>
        <dbReference type="ARBA" id="ARBA00025772"/>
    </source>
</evidence>
<dbReference type="InterPro" id="IPR045584">
    <property type="entry name" value="Pilin-like"/>
</dbReference>
<evidence type="ECO:0000256" key="8">
    <source>
        <dbReference type="ARBA" id="ARBA00023136"/>
    </source>
</evidence>
<keyword evidence="5" id="KW-0997">Cell inner membrane</keyword>
<keyword evidence="6 11" id="KW-0812">Transmembrane</keyword>
<proteinExistence type="inferred from homology"/>
<dbReference type="InterPro" id="IPR002416">
    <property type="entry name" value="T2SS_protein-GspH"/>
</dbReference>
<evidence type="ECO:0000313" key="13">
    <source>
        <dbReference type="EMBL" id="RDV06334.1"/>
    </source>
</evidence>
<dbReference type="NCBIfam" id="TIGR02532">
    <property type="entry name" value="IV_pilin_GFxxxE"/>
    <property type="match status" value="1"/>
</dbReference>
<dbReference type="GO" id="GO:0015628">
    <property type="term" value="P:protein secretion by the type II secretion system"/>
    <property type="evidence" value="ECO:0007669"/>
    <property type="project" value="InterPro"/>
</dbReference>
<evidence type="ECO:0000256" key="7">
    <source>
        <dbReference type="ARBA" id="ARBA00022989"/>
    </source>
</evidence>
<evidence type="ECO:0000313" key="14">
    <source>
        <dbReference type="Proteomes" id="UP000263833"/>
    </source>
</evidence>
<comment type="similarity">
    <text evidence="9">Belongs to the GSP H family.</text>
</comment>
<keyword evidence="3" id="KW-1003">Cell membrane</keyword>
<keyword evidence="14" id="KW-1185">Reference proteome</keyword>
<dbReference type="PRINTS" id="PR00885">
    <property type="entry name" value="BCTERIALGSPH"/>
</dbReference>
<protein>
    <recommendedName>
        <fullName evidence="2">Type II secretion system protein H</fullName>
    </recommendedName>
    <alternativeName>
        <fullName evidence="10">General secretion pathway protein H</fullName>
    </alternativeName>
</protein>
<dbReference type="Pfam" id="PF12019">
    <property type="entry name" value="GspH"/>
    <property type="match status" value="1"/>
</dbReference>